<dbReference type="Gene3D" id="2.60.40.10">
    <property type="entry name" value="Immunoglobulins"/>
    <property type="match status" value="3"/>
</dbReference>
<protein>
    <submittedName>
        <fullName evidence="3">Putative metal-binding motif-containing protein</fullName>
    </submittedName>
</protein>
<name>A0A1G5KET7_9FLAO</name>
<dbReference type="InterPro" id="IPR021655">
    <property type="entry name" value="Put_metal-bd"/>
</dbReference>
<evidence type="ECO:0000259" key="1">
    <source>
        <dbReference type="Pfam" id="PF19081"/>
    </source>
</evidence>
<dbReference type="Gene3D" id="2.60.40.1080">
    <property type="match status" value="1"/>
</dbReference>
<accession>A0A1G5KET7</accession>
<keyword evidence="4" id="KW-1185">Reference proteome</keyword>
<organism evidence="3 4">
    <name type="scientific">Flavobacterium caeni</name>
    <dbReference type="NCBI Taxonomy" id="490189"/>
    <lineage>
        <taxon>Bacteria</taxon>
        <taxon>Pseudomonadati</taxon>
        <taxon>Bacteroidota</taxon>
        <taxon>Flavobacteriia</taxon>
        <taxon>Flavobacteriales</taxon>
        <taxon>Flavobacteriaceae</taxon>
        <taxon>Flavobacterium</taxon>
    </lineage>
</organism>
<reference evidence="3 4" key="1">
    <citation type="submission" date="2016-10" db="EMBL/GenBank/DDBJ databases">
        <authorList>
            <person name="de Groot N.N."/>
        </authorList>
    </citation>
    <scope>NUCLEOTIDE SEQUENCE [LARGE SCALE GENOMIC DNA]</scope>
    <source>
        <strain evidence="3 4">CGMCC 1.7031</strain>
    </source>
</reference>
<dbReference type="SUPFAM" id="SSF49265">
    <property type="entry name" value="Fibronectin type III"/>
    <property type="match status" value="1"/>
</dbReference>
<gene>
    <name evidence="3" type="ORF">SAMN02927903_03268</name>
</gene>
<evidence type="ECO:0000259" key="2">
    <source>
        <dbReference type="Pfam" id="PF20009"/>
    </source>
</evidence>
<feature type="domain" description="Ig-like" evidence="1">
    <location>
        <begin position="1660"/>
        <end position="1722"/>
    </location>
</feature>
<dbReference type="Pfam" id="PF19081">
    <property type="entry name" value="Ig_7"/>
    <property type="match status" value="2"/>
</dbReference>
<dbReference type="InterPro" id="IPR044023">
    <property type="entry name" value="Ig_7"/>
</dbReference>
<sequence>MLNYNPWSVGRDAWLKKDVGDVGGSPPSIPQKAVRTAWWSSLMLVLCLLAGIDIQAQVSINETFEGASTPTGWTYTSFARNTTTPCAGTASIRKNQWASATTGNAATPTWTSNGNDVSIQFNYKLINFTGGAATPNSPAWGSIITEVSTNGGSSYTIVAGTIDATNHVPSASCATMNYTVLGAQVPAGNTIRVRFRLTFASGDYYVYLDDVIITQNSTTPPNCATGLAPADLATTARNPVLTWTAATGVPTSYDVYFGTSSTPPLVATVTGTSYTPVAPLLPTTTYYWQIVPKNINGPATGCITNSFTTTADLNYCLPTISNGCVDGDVIARVVLNTLDNNSGAGCPGGLSGYSNYTTNPALTTTLQAGASYSITIYAGQYPEAYAAWIDYNDNGVFETPSERVGFSPGLIAGSGVVGQVGSSASFPIAIACNPPIGQHRLRVRAQYDAGGVEATSGSQVTPCGNNLYGEVEDYLITISAPEACPQPFGLAATGTSNTGGTLSWSVGCAETAWEVAVQPIGSGIPTGAGTPVSGTPTHIVSGLPSGGYEFYVRADCQGDGYSLWTGPYIFTPPTCPALISPANGATNVAMPGGGVPIIWSATPGATSYDVYFGQTSGATVNLGTIAGTTVNITGVVPGSTNFWMIVANGEHGESLGCTEFSFTTAACTAQSVPYSQGFESIGFANVLADCVTSTPPPSAGGKVQTFVADASATNPALTARTGTKFAAVYWSPSGKGTIYSPGLQLTAGVGYRVSVYYKTDGEAWSNVGLYWGTEATAAAMTNTIAAVAGAAATEYTEITGDFVAPATGTFYIAMQADNTTSSLENYCAFDDFSVSIAPTIISSFTPASACANVSQFVTLTGAGFTGATSVQVNGVEVPWFSVIDNNTLELATPLDFTTGYITVDSPTGLGTSATELVANPAPPISPITTPGGVTNVCIPETLQFSNATPTGAWASLDLDVATIDVNSGLLTPVAAGFVVITYTTTNELTGCSSVESFGLVVADPVNIVSSTPTQSVVTGGDTSFTVVATGTGSPSLNYQWYVCTDGSGVNFDAVVDGANYSGSATATLQVLDAPIEFNGYFFQCTVNGTCNTPISDLAVLLVGETGFDDQPDDANVCDAGAGIAQFSVVASPDVTSYLWYEDQGGDNWLPLSNAGMYDGVDTATLTLSGVTLANSGWRYKVQITGIGFAESNPATLTVFQSISINTPPAAQSVCYTGGASAFSVAATGGIAGYQWQYSSDNGTSWNNVVAGTPLGATYTGATSPNLTVNTTNATPAGNHAYRALVLASAPCVDVPSAGAQLVINAPAITGQPVAASVLAGGSTSFTVTTSASAPIYQWQYATAVGGPYNNVVNNTPAGVTYTGADTATLGVATTSAALASTARYYRAVVSSPAGCSVNSNGAQLTIINYCTPSYGSGTGFGDYISRVTIPTTTLNNVTTGAATPYFTLYPQAGSTTATVYKGETYTLSVAGGTYSTCYVSAWADYNGDGDFADAGEFIGVSPNCGAQAVVNLTTSWLIPNTAVTGSVRIRLRSSDTSPGPTAGQSCGATNSGYGEAEDYILTVAVPPACEGTPAAATIAASSESVCISGSVVLTASGYPVGYTGISFQWYNSQGPINLATGTTYTTPVLSAPETYYFRVNCANGGGFADSNEITINVNNPSVTDVTPGSRCGTGSVVLEATGSAGTTLNWFASETGGAPIATGETFNTPTISDDTTYYVAASIGGTASTIGKPSSTGVDGSFVFTSYGVVLSAALPYTLNSTVIYPVGTGTVTIALYNSSGTELASTAAIPVSGTGVATPVTIPLGFAVPPGTGYRLLVKAYTGLTGIIRDFSGVTYPYGNASGAVTGGWTGGASTTYYFFYNMSITTGCFSARTAVTATVETPPALTLSDDADSICQGTSTVTPVTITSNVADYDSYVWTPNTNVSGTPASGYTFNPSGTVEYTLTATNTSTGCANTATFTVTVNPTPAAIVFSPNAPSVCSEGTPVLINNFTGTLAGNTGGCLEASQGQYPTGPAYSAGVCNGTMVNSVTTAAWAGEYSLVAVSADTKYTFTSTGAGDYVTISDADGTTVLAAGPSPITWISSSAAEVRFYTHTDSACGEESLSRTRSFVCEPVAPAAVYSPTTGLFTDAAGTIAYNGAPTRTVYAKPTETQIYSVTTTSGAGCSVNAQVTVTVIQATTWYVDADGDGYGNDALPTQLACEQPVGYAALSGDCNDEVAAIHPNAVEVPFNGVDDDCDGDIDETGTVTTTLLGSSCGVTLASINSLVGIQTVGGHPITGYRIRMTNGSEVQVIERDVPHFIIPQFPSHAYATTYSIDIQLQRAGIWQASWGTPCLVSTPAILADGGAGSVNPSQCGITLASINTLIATTSLQGVTGYRFRVTNLTDPLGPNAVQTIDRTQNWFSLQMLTRYNYGTQYRIEVAVKTTGTFGGYGAPCELSSPAVPTLVNCNATIAAKHTPIASSSVSGATQYRFQVVRASDNASATIDRSTNFFNFNMIPAASYTAGGLYYVRVAVMTSGTWSPFGDACEITAPGAGAKGLPTA</sequence>
<proteinExistence type="predicted"/>
<dbReference type="InterPro" id="IPR014756">
    <property type="entry name" value="Ig_E-set"/>
</dbReference>
<dbReference type="InterPro" id="IPR045474">
    <property type="entry name" value="GEVED"/>
</dbReference>
<dbReference type="STRING" id="490189.SAMN02927903_03268"/>
<feature type="domain" description="GEVED" evidence="2">
    <location>
        <begin position="385"/>
        <end position="477"/>
    </location>
</feature>
<evidence type="ECO:0000313" key="3">
    <source>
        <dbReference type="EMBL" id="SCY99116.1"/>
    </source>
</evidence>
<feature type="domain" description="GEVED" evidence="2">
    <location>
        <begin position="1478"/>
        <end position="1562"/>
    </location>
</feature>
<evidence type="ECO:0000313" key="4">
    <source>
        <dbReference type="Proteomes" id="UP000199354"/>
    </source>
</evidence>
<dbReference type="EMBL" id="FMVF01000033">
    <property type="protein sequence ID" value="SCY99116.1"/>
    <property type="molecule type" value="Genomic_DNA"/>
</dbReference>
<dbReference type="Pfam" id="PF11617">
    <property type="entry name" value="Cu-binding_MopE"/>
    <property type="match status" value="1"/>
</dbReference>
<dbReference type="Proteomes" id="UP000199354">
    <property type="component" value="Unassembled WGS sequence"/>
</dbReference>
<dbReference type="SUPFAM" id="SSF81296">
    <property type="entry name" value="E set domains"/>
    <property type="match status" value="1"/>
</dbReference>
<feature type="domain" description="Ig-like" evidence="1">
    <location>
        <begin position="1573"/>
        <end position="1658"/>
    </location>
</feature>
<dbReference type="Pfam" id="PF20009">
    <property type="entry name" value="GEVED"/>
    <property type="match status" value="2"/>
</dbReference>
<dbReference type="InterPro" id="IPR036116">
    <property type="entry name" value="FN3_sf"/>
</dbReference>
<feature type="non-terminal residue" evidence="3">
    <location>
        <position position="2544"/>
    </location>
</feature>
<dbReference type="InterPro" id="IPR013783">
    <property type="entry name" value="Ig-like_fold"/>
</dbReference>